<sequence>MFSSSHRHRLLLKHSLSRAAQGNVSCRFYASQQAASSSARDILREHLWKYSTTEPTKNSVLLRQKREKWRVKQFLPYPRHQSHHSDVYLTKSLQQLGFAPMYDVYHNADYRTILRKSHGRVEGGVITPDKEERSLFLLKTDDYPIPGQTPRTLYVKASEPLSQQKAKVQQFITENSKVMFGDAAQAGGVSPGVVAPQKPYAPFLDRKYVSRIGKEIVFYMNHLPFSFVHDGEVGSRDGAKMRVLTDSPATSLFLRHMLLKTRVPYSINDHIYDSLVIQAAGYSFTPQHILEEFAGPTPKDLHLDNEQFILTDEEVGQTTIGAIEDTDLLLDAMAHHASQTLAQNGDILLPADVVSHNNRHTLVFGNRNDMGGIYENLDGLYSAHHTVLRNDGTLSRAWNGYTRVIPHGGKFDAKSVAQNTLVEELPDGSQRVTQPTTGIVPNIIDAASSIVMLVHDKNHVIPPLARVRPEAAIDLLVSGLYSVTTEPHFRPAFSSERFATVHSKKEVRDKLQKLLFDGEMDFYIANSSVPEANAAVRLVAQNQLEDLKGRAMAGTQDLVRNISHKELSSVSRKDAAKQTQDMATLLDLAKKAAFEE</sequence>
<organism evidence="1">
    <name type="scientific">Percolomonas cosmopolitus</name>
    <dbReference type="NCBI Taxonomy" id="63605"/>
    <lineage>
        <taxon>Eukaryota</taxon>
        <taxon>Discoba</taxon>
        <taxon>Heterolobosea</taxon>
        <taxon>Tetramitia</taxon>
        <taxon>Eutetramitia</taxon>
        <taxon>Percolomonadidae</taxon>
        <taxon>Percolomonas</taxon>
    </lineage>
</organism>
<dbReference type="GO" id="GO:0006094">
    <property type="term" value="P:gluconeogenesis"/>
    <property type="evidence" value="ECO:0007669"/>
    <property type="project" value="InterPro"/>
</dbReference>
<dbReference type="AlphaFoldDB" id="A0A7S1KRF0"/>
<evidence type="ECO:0000313" key="1">
    <source>
        <dbReference type="EMBL" id="CAD9082076.1"/>
    </source>
</evidence>
<dbReference type="SUPFAM" id="SSF68923">
    <property type="entry name" value="PEP carboxykinase N-terminal domain"/>
    <property type="match status" value="1"/>
</dbReference>
<name>A0A7S1KRF0_9EUKA</name>
<gene>
    <name evidence="1" type="ORF">PCOS0759_LOCUS5316</name>
</gene>
<dbReference type="SUPFAM" id="SSF53795">
    <property type="entry name" value="PEP carboxykinase-like"/>
    <property type="match status" value="1"/>
</dbReference>
<dbReference type="GO" id="GO:0004611">
    <property type="term" value="F:phosphoenolpyruvate carboxykinase activity"/>
    <property type="evidence" value="ECO:0007669"/>
    <property type="project" value="InterPro"/>
</dbReference>
<dbReference type="GO" id="GO:0017076">
    <property type="term" value="F:purine nucleotide binding"/>
    <property type="evidence" value="ECO:0007669"/>
    <property type="project" value="InterPro"/>
</dbReference>
<dbReference type="InterPro" id="IPR008210">
    <property type="entry name" value="PEP_carboxykinase_N"/>
</dbReference>
<evidence type="ECO:0008006" key="2">
    <source>
        <dbReference type="Google" id="ProtNLM"/>
    </source>
</evidence>
<protein>
    <recommendedName>
        <fullName evidence="2">Phosphoenolpyruvate carboxykinase (ATP)</fullName>
    </recommendedName>
</protein>
<accession>A0A7S1KRF0</accession>
<dbReference type="EMBL" id="HBGD01006406">
    <property type="protein sequence ID" value="CAD9082076.1"/>
    <property type="molecule type" value="Transcribed_RNA"/>
</dbReference>
<reference evidence="1" key="1">
    <citation type="submission" date="2021-01" db="EMBL/GenBank/DDBJ databases">
        <authorList>
            <person name="Corre E."/>
            <person name="Pelletier E."/>
            <person name="Niang G."/>
            <person name="Scheremetjew M."/>
            <person name="Finn R."/>
            <person name="Kale V."/>
            <person name="Holt S."/>
            <person name="Cochrane G."/>
            <person name="Meng A."/>
            <person name="Brown T."/>
            <person name="Cohen L."/>
        </authorList>
    </citation>
    <scope>NUCLEOTIDE SEQUENCE</scope>
    <source>
        <strain evidence="1">WS</strain>
    </source>
</reference>
<proteinExistence type="predicted"/>